<dbReference type="AlphaFoldDB" id="A0A556AKP3"/>
<sequence length="166" mass="17700">MTADSNLPGTPAPGFTEDDIALLERTADALSAWWGKPVMAEQGATDGVPWVVFGLPLGTDETPGEYTVWQMGGGGAHRLGNAGGLAPAPDDVHDCRLLWAIQVTPTPGERYLKLDDHGQVVAWSDLLEELLPFEVDLADEDDEDWEDDEDDAADDDRPGASSRGGG</sequence>
<organism evidence="2 3">
    <name type="scientific">Verticiella sediminum</name>
    <dbReference type="NCBI Taxonomy" id="1247510"/>
    <lineage>
        <taxon>Bacteria</taxon>
        <taxon>Pseudomonadati</taxon>
        <taxon>Pseudomonadota</taxon>
        <taxon>Betaproteobacteria</taxon>
        <taxon>Burkholderiales</taxon>
        <taxon>Alcaligenaceae</taxon>
        <taxon>Verticiella</taxon>
    </lineage>
</organism>
<comment type="caution">
    <text evidence="2">The sequence shown here is derived from an EMBL/GenBank/DDBJ whole genome shotgun (WGS) entry which is preliminary data.</text>
</comment>
<name>A0A556AKP3_9BURK</name>
<dbReference type="EMBL" id="VLTJ01000028">
    <property type="protein sequence ID" value="TSH93440.1"/>
    <property type="molecule type" value="Genomic_DNA"/>
</dbReference>
<dbReference type="OrthoDB" id="8684364at2"/>
<accession>A0A556AKP3</accession>
<evidence type="ECO:0000313" key="2">
    <source>
        <dbReference type="EMBL" id="TSH93440.1"/>
    </source>
</evidence>
<proteinExistence type="predicted"/>
<reference evidence="2 3" key="1">
    <citation type="submission" date="2019-07" db="EMBL/GenBank/DDBJ databases">
        <title>Qingshengfaniella alkalisoli gen. nov., sp. nov., isolated from saline soil.</title>
        <authorList>
            <person name="Xu L."/>
            <person name="Huang X.-X."/>
            <person name="Sun J.-Q."/>
        </authorList>
    </citation>
    <scope>NUCLEOTIDE SEQUENCE [LARGE SCALE GENOMIC DNA]</scope>
    <source>
        <strain evidence="2 3">DSM 27279</strain>
    </source>
</reference>
<dbReference type="RefSeq" id="WP_143948959.1">
    <property type="nucleotide sequence ID" value="NZ_BAABMB010000006.1"/>
</dbReference>
<feature type="region of interest" description="Disordered" evidence="1">
    <location>
        <begin position="135"/>
        <end position="166"/>
    </location>
</feature>
<keyword evidence="3" id="KW-1185">Reference proteome</keyword>
<dbReference type="Proteomes" id="UP000318405">
    <property type="component" value="Unassembled WGS sequence"/>
</dbReference>
<feature type="compositionally biased region" description="Acidic residues" evidence="1">
    <location>
        <begin position="136"/>
        <end position="154"/>
    </location>
</feature>
<protein>
    <submittedName>
        <fullName evidence="2">Uncharacterized protein</fullName>
    </submittedName>
</protein>
<evidence type="ECO:0000313" key="3">
    <source>
        <dbReference type="Proteomes" id="UP000318405"/>
    </source>
</evidence>
<gene>
    <name evidence="2" type="ORF">FOZ76_14385</name>
</gene>
<evidence type="ECO:0000256" key="1">
    <source>
        <dbReference type="SAM" id="MobiDB-lite"/>
    </source>
</evidence>